<feature type="chain" id="PRO_5039116005" evidence="3">
    <location>
        <begin position="28"/>
        <end position="401"/>
    </location>
</feature>
<organism evidence="4 5">
    <name type="scientific">Candidatus Limenecus avicola</name>
    <dbReference type="NCBI Taxonomy" id="2840847"/>
    <lineage>
        <taxon>Bacteria</taxon>
        <taxon>Bacillati</taxon>
        <taxon>Bacillota</taxon>
        <taxon>Clostridia</taxon>
        <taxon>Eubacteriales</taxon>
        <taxon>Clostridiaceae</taxon>
        <taxon>Clostridiaceae incertae sedis</taxon>
        <taxon>Candidatus Limenecus</taxon>
    </lineage>
</organism>
<keyword evidence="3" id="KW-0732">Signal</keyword>
<feature type="signal peptide" evidence="3">
    <location>
        <begin position="1"/>
        <end position="27"/>
    </location>
</feature>
<name>A0A9D1SR93_9CLOT</name>
<feature type="transmembrane region" description="Helical" evidence="2">
    <location>
        <begin position="200"/>
        <end position="217"/>
    </location>
</feature>
<proteinExistence type="predicted"/>
<evidence type="ECO:0000256" key="1">
    <source>
        <dbReference type="SAM" id="MobiDB-lite"/>
    </source>
</evidence>
<keyword evidence="2" id="KW-1133">Transmembrane helix</keyword>
<feature type="region of interest" description="Disordered" evidence="1">
    <location>
        <begin position="323"/>
        <end position="344"/>
    </location>
</feature>
<evidence type="ECO:0000313" key="5">
    <source>
        <dbReference type="Proteomes" id="UP000886748"/>
    </source>
</evidence>
<evidence type="ECO:0000256" key="2">
    <source>
        <dbReference type="SAM" id="Phobius"/>
    </source>
</evidence>
<reference evidence="4" key="1">
    <citation type="submission" date="2020-10" db="EMBL/GenBank/DDBJ databases">
        <authorList>
            <person name="Gilroy R."/>
        </authorList>
    </citation>
    <scope>NUCLEOTIDE SEQUENCE</scope>
    <source>
        <strain evidence="4">CHK154-7741</strain>
    </source>
</reference>
<evidence type="ECO:0000313" key="4">
    <source>
        <dbReference type="EMBL" id="HIU91812.1"/>
    </source>
</evidence>
<dbReference type="AlphaFoldDB" id="A0A9D1SR93"/>
<dbReference type="EMBL" id="DVOD01000013">
    <property type="protein sequence ID" value="HIU91812.1"/>
    <property type="molecule type" value="Genomic_DNA"/>
</dbReference>
<accession>A0A9D1SR93</accession>
<keyword evidence="2" id="KW-0472">Membrane</keyword>
<dbReference type="Proteomes" id="UP000886748">
    <property type="component" value="Unassembled WGS sequence"/>
</dbReference>
<comment type="caution">
    <text evidence="4">The sequence shown here is derived from an EMBL/GenBank/DDBJ whole genome shotgun (WGS) entry which is preliminary data.</text>
</comment>
<reference evidence="4" key="2">
    <citation type="journal article" date="2021" name="PeerJ">
        <title>Extensive microbial diversity within the chicken gut microbiome revealed by metagenomics and culture.</title>
        <authorList>
            <person name="Gilroy R."/>
            <person name="Ravi A."/>
            <person name="Getino M."/>
            <person name="Pursley I."/>
            <person name="Horton D.L."/>
            <person name="Alikhan N.F."/>
            <person name="Baker D."/>
            <person name="Gharbi K."/>
            <person name="Hall N."/>
            <person name="Watson M."/>
            <person name="Adriaenssens E.M."/>
            <person name="Foster-Nyarko E."/>
            <person name="Jarju S."/>
            <person name="Secka A."/>
            <person name="Antonio M."/>
            <person name="Oren A."/>
            <person name="Chaudhuri R.R."/>
            <person name="La Ragione R."/>
            <person name="Hildebrand F."/>
            <person name="Pallen M.J."/>
        </authorList>
    </citation>
    <scope>NUCLEOTIDE SEQUENCE</scope>
    <source>
        <strain evidence="4">CHK154-7741</strain>
    </source>
</reference>
<keyword evidence="2" id="KW-0812">Transmembrane</keyword>
<gene>
    <name evidence="4" type="ORF">IAD26_01615</name>
</gene>
<evidence type="ECO:0000256" key="3">
    <source>
        <dbReference type="SAM" id="SignalP"/>
    </source>
</evidence>
<protein>
    <submittedName>
        <fullName evidence="4">AMIN domain-containing protein</fullName>
    </submittedName>
</protein>
<sequence length="401" mass="43521">MRSIVKFSTKLSLAAFTVILGMSSVMANTLSEVEISAQDTGYGIVLKTDEAAQMKKIISSDNKMTIELKDVEVSPDLNTVYNNAENIDNVTISPASKGDIKIVFKGEGISNSRVSFESAKNIIPALNQNKSSQSIQLSGPVSSYTPVYNPEAFAQDSEDSQTSNPQLNEVLTKMHVTRSMLVTAKKYAKKAIHKVESGDINFATVFGVILVIAAFMLKPRRKSAPEQRPQSLTGILSNKSPQMQREIGLNREMTSNMNLGAGRAASLNSNALKTGYGMRAYQQSQKNPYMSNTTSNGVSGIARRKPLQSAAPVKRQTTSNRPVSLNMNVPIKSNRPAMTSPVASKTIPSAKSKAAMEPSDLDSMKFLESITKIYEKNGRTDLAKGLKDNLRKAQMSGHAAM</sequence>